<accession>D8L2Z5</accession>
<evidence type="ECO:0000313" key="4">
    <source>
        <dbReference type="EMBL" id="ACX30665.1"/>
    </source>
</evidence>
<evidence type="ECO:0000259" key="2">
    <source>
        <dbReference type="PROSITE" id="PS50110"/>
    </source>
</evidence>
<keyword evidence="1" id="KW-0597">Phosphoprotein</keyword>
<dbReference type="Pfam" id="PF00072">
    <property type="entry name" value="Response_reg"/>
    <property type="match status" value="1"/>
</dbReference>
<feature type="domain" description="HTH LytTR-type" evidence="3">
    <location>
        <begin position="141"/>
        <end position="239"/>
    </location>
</feature>
<proteinExistence type="predicted"/>
<dbReference type="InterPro" id="IPR046947">
    <property type="entry name" value="LytR-like"/>
</dbReference>
<name>D8L2Z5_9SPHI</name>
<dbReference type="InterPro" id="IPR001789">
    <property type="entry name" value="Sig_transdc_resp-reg_receiver"/>
</dbReference>
<dbReference type="PROSITE" id="PS50110">
    <property type="entry name" value="RESPONSE_REGULATORY"/>
    <property type="match status" value="1"/>
</dbReference>
<dbReference type="Pfam" id="PF04397">
    <property type="entry name" value="LytTR"/>
    <property type="match status" value="1"/>
</dbReference>
<dbReference type="PROSITE" id="PS50930">
    <property type="entry name" value="HTH_LYTTR"/>
    <property type="match status" value="1"/>
</dbReference>
<reference evidence="4" key="2">
    <citation type="submission" date="2009-01" db="EMBL/GenBank/DDBJ databases">
        <authorList>
            <person name="Zhou J.P."/>
            <person name="Huang H.Q."/>
            <person name="Meng K."/>
            <person name="Shi P.J."/>
            <person name="Wang Y.R."/>
            <person name="Luo H.Y."/>
            <person name="Yang P.L."/>
            <person name="Bai Y.G."/>
            <person name="Yao B."/>
        </authorList>
    </citation>
    <scope>NUCLEOTIDE SEQUENCE</scope>
    <source>
        <strain evidence="4">TN19</strain>
    </source>
</reference>
<dbReference type="AlphaFoldDB" id="D8L2Z5"/>
<dbReference type="PANTHER" id="PTHR37299">
    <property type="entry name" value="TRANSCRIPTIONAL REGULATOR-RELATED"/>
    <property type="match status" value="1"/>
</dbReference>
<dbReference type="InterPro" id="IPR011006">
    <property type="entry name" value="CheY-like_superfamily"/>
</dbReference>
<reference evidence="4" key="3">
    <citation type="journal article" date="2010" name="World J. Microbiol. Biotechnol.">
        <title>Characterization of a chromosomal segment showing xylanolytic activity from the symbiotic Sphingobacterium sp. TN19.</title>
        <authorList>
            <person name="Zhou J."/>
            <person name="Meng K."/>
            <person name="Yang P."/>
            <person name="Shi P."/>
            <person name="Wang Y."/>
            <person name="Luo H."/>
            <person name="Yao B."/>
        </authorList>
    </citation>
    <scope>NUCLEOTIDE SEQUENCE</scope>
    <source>
        <strain evidence="4">TN19</strain>
    </source>
</reference>
<reference evidence="4" key="1">
    <citation type="journal article" date="2009" name="Appl. Microbiol. Biotechnol.">
        <title>Molecular and biochemical characterization of a novel xylanase from the symbiotic Sphingobacterium sp. TN19.</title>
        <authorList>
            <person name="Zhou J."/>
            <person name="Huang H."/>
            <person name="Meng K."/>
            <person name="Shi P."/>
            <person name="Wang Y."/>
            <person name="Luo H."/>
            <person name="Yang P."/>
            <person name="Bai Y."/>
            <person name="Zhou Z."/>
            <person name="Yao B."/>
        </authorList>
    </citation>
    <scope>NUCLEOTIDE SEQUENCE</scope>
    <source>
        <strain evidence="4">TN19</strain>
    </source>
</reference>
<evidence type="ECO:0000256" key="1">
    <source>
        <dbReference type="PROSITE-ProRule" id="PRU00169"/>
    </source>
</evidence>
<dbReference type="Gene3D" id="3.40.50.2300">
    <property type="match status" value="1"/>
</dbReference>
<dbReference type="SMART" id="SM00850">
    <property type="entry name" value="LytTR"/>
    <property type="match status" value="1"/>
</dbReference>
<dbReference type="GO" id="GO:0003677">
    <property type="term" value="F:DNA binding"/>
    <property type="evidence" value="ECO:0007669"/>
    <property type="project" value="InterPro"/>
</dbReference>
<dbReference type="PANTHER" id="PTHR37299:SF1">
    <property type="entry name" value="STAGE 0 SPORULATION PROTEIN A HOMOLOG"/>
    <property type="match status" value="1"/>
</dbReference>
<feature type="domain" description="Response regulatory" evidence="2">
    <location>
        <begin position="12"/>
        <end position="123"/>
    </location>
</feature>
<dbReference type="Gene3D" id="2.40.50.1020">
    <property type="entry name" value="LytTr DNA-binding domain"/>
    <property type="match status" value="1"/>
</dbReference>
<dbReference type="EMBL" id="FJ666102">
    <property type="protein sequence ID" value="ACX30665.1"/>
    <property type="molecule type" value="Genomic_DNA"/>
</dbReference>
<dbReference type="GO" id="GO:0000156">
    <property type="term" value="F:phosphorelay response regulator activity"/>
    <property type="evidence" value="ECO:0007669"/>
    <property type="project" value="InterPro"/>
</dbReference>
<dbReference type="InterPro" id="IPR007492">
    <property type="entry name" value="LytTR_DNA-bd_dom"/>
</dbReference>
<dbReference type="SUPFAM" id="SSF52172">
    <property type="entry name" value="CheY-like"/>
    <property type="match status" value="1"/>
</dbReference>
<protein>
    <submittedName>
        <fullName evidence="4">TRR19</fullName>
    </submittedName>
</protein>
<feature type="modified residue" description="4-aspartylphosphate" evidence="1">
    <location>
        <position position="63"/>
    </location>
</feature>
<organism evidence="4">
    <name type="scientific">Sphingobacterium sp. TN19</name>
    <dbReference type="NCBI Taxonomy" id="649393"/>
    <lineage>
        <taxon>Bacteria</taxon>
        <taxon>Pseudomonadati</taxon>
        <taxon>Bacteroidota</taxon>
        <taxon>Sphingobacteriia</taxon>
        <taxon>Sphingobacteriales</taxon>
        <taxon>Sphingobacteriaceae</taxon>
        <taxon>Sphingobacterium</taxon>
    </lineage>
</organism>
<dbReference type="SMART" id="SM00448">
    <property type="entry name" value="REC"/>
    <property type="match status" value="1"/>
</dbReference>
<sequence>MVKGEIDRKRYRCIALDDQFYATGIIAAYVDKTPDLTLIKATDDAFDALNMIMSGHVDLVFLDIQMPTINGIQFLKRCGNKCRVILTTAYPDYALQGFDLDVVDYLLKPFSYERFQKAVDKFRLLQMASMTQLVENDYLLLKGDAKNKYYQVKFSDIMFIKGLNNYISVYTKDQHIITYMNLKEIINLIPTRLFCRVHRSYIVSFNYIKFIDGNSLLIDEEKIPISESYKATFYSRLKEF</sequence>
<evidence type="ECO:0000259" key="3">
    <source>
        <dbReference type="PROSITE" id="PS50930"/>
    </source>
</evidence>